<dbReference type="AlphaFoldDB" id="A0A512BGT8"/>
<dbReference type="PANTHER" id="PTHR30221:SF1">
    <property type="entry name" value="SMALL-CONDUCTANCE MECHANOSENSITIVE CHANNEL"/>
    <property type="match status" value="1"/>
</dbReference>
<keyword evidence="6 7" id="KW-0472">Membrane</keyword>
<feature type="transmembrane region" description="Helical" evidence="7">
    <location>
        <begin position="17"/>
        <end position="36"/>
    </location>
</feature>
<comment type="similarity">
    <text evidence="2">Belongs to the MscS (TC 1.A.23) family.</text>
</comment>
<dbReference type="InterPro" id="IPR023408">
    <property type="entry name" value="MscS_beta-dom_sf"/>
</dbReference>
<dbReference type="Gene3D" id="3.30.70.100">
    <property type="match status" value="1"/>
</dbReference>
<comment type="caution">
    <text evidence="9">The sequence shown here is derived from an EMBL/GenBank/DDBJ whole genome shotgun (WGS) entry which is preliminary data.</text>
</comment>
<dbReference type="InterPro" id="IPR006685">
    <property type="entry name" value="MscS_channel_2nd"/>
</dbReference>
<keyword evidence="10" id="KW-1185">Reference proteome</keyword>
<protein>
    <submittedName>
        <fullName evidence="9">Mechanosensitive ion channel protein MscS</fullName>
    </submittedName>
</protein>
<dbReference type="InterPro" id="IPR011066">
    <property type="entry name" value="MscS_channel_C_sf"/>
</dbReference>
<evidence type="ECO:0000256" key="2">
    <source>
        <dbReference type="ARBA" id="ARBA00008017"/>
    </source>
</evidence>
<keyword evidence="4 7" id="KW-0812">Transmembrane</keyword>
<reference evidence="9 10" key="1">
    <citation type="submission" date="2019-07" db="EMBL/GenBank/DDBJ databases">
        <title>Whole genome shotgun sequence of Segetibacter aerophilus NBRC 106135.</title>
        <authorList>
            <person name="Hosoyama A."/>
            <person name="Uohara A."/>
            <person name="Ohji S."/>
            <person name="Ichikawa N."/>
        </authorList>
    </citation>
    <scope>NUCLEOTIDE SEQUENCE [LARGE SCALE GENOMIC DNA]</scope>
    <source>
        <strain evidence="9 10">NBRC 106135</strain>
    </source>
</reference>
<dbReference type="Gene3D" id="2.30.30.60">
    <property type="match status" value="1"/>
</dbReference>
<sequence length="261" mass="28990">MKFEDFYLKGYNWIVRYGLRAIVALILLSIGFWVIGKIKNLLHNSLDKRNVDPSLRPFLLSVSVIFLQGLLLLAAMQVVGIQMTIFAAFVGAFGVAAGLALSGTLQNFTSGVLILILKPFRVGDNIIAQGHEGIVHSIEIFYTIVTTFDNRTVILPNSKLSNEVIVNLSREGIRRLDVEIKLPFAIPFDNVRAVLENTIRANTDLLKEPKFRIGVSSVDPDGYKVIVNTWVKPEGYQDIKLQLQQKIMEDVVAGGIKLPGL</sequence>
<dbReference type="InterPro" id="IPR045275">
    <property type="entry name" value="MscS_archaea/bacteria_type"/>
</dbReference>
<feature type="domain" description="Mechanosensitive ion channel MscS" evidence="8">
    <location>
        <begin position="104"/>
        <end position="170"/>
    </location>
</feature>
<evidence type="ECO:0000313" key="9">
    <source>
        <dbReference type="EMBL" id="GEO11037.1"/>
    </source>
</evidence>
<comment type="subcellular location">
    <subcellularLocation>
        <location evidence="1">Cell membrane</location>
        <topology evidence="1">Multi-pass membrane protein</topology>
    </subcellularLocation>
</comment>
<evidence type="ECO:0000256" key="3">
    <source>
        <dbReference type="ARBA" id="ARBA00022475"/>
    </source>
</evidence>
<dbReference type="Pfam" id="PF05552">
    <property type="entry name" value="MS_channel_1st_1"/>
    <property type="match status" value="1"/>
</dbReference>
<evidence type="ECO:0000256" key="1">
    <source>
        <dbReference type="ARBA" id="ARBA00004651"/>
    </source>
</evidence>
<dbReference type="InterPro" id="IPR008910">
    <property type="entry name" value="MSC_TM_helix"/>
</dbReference>
<evidence type="ECO:0000256" key="4">
    <source>
        <dbReference type="ARBA" id="ARBA00022692"/>
    </source>
</evidence>
<proteinExistence type="inferred from homology"/>
<evidence type="ECO:0000313" key="10">
    <source>
        <dbReference type="Proteomes" id="UP000321513"/>
    </source>
</evidence>
<dbReference type="GO" id="GO:0008381">
    <property type="term" value="F:mechanosensitive monoatomic ion channel activity"/>
    <property type="evidence" value="ECO:0007669"/>
    <property type="project" value="InterPro"/>
</dbReference>
<dbReference type="OrthoDB" id="9809206at2"/>
<evidence type="ECO:0000256" key="6">
    <source>
        <dbReference type="ARBA" id="ARBA00023136"/>
    </source>
</evidence>
<dbReference type="GO" id="GO:0005886">
    <property type="term" value="C:plasma membrane"/>
    <property type="evidence" value="ECO:0007669"/>
    <property type="project" value="UniProtKB-SubCell"/>
</dbReference>
<evidence type="ECO:0000256" key="5">
    <source>
        <dbReference type="ARBA" id="ARBA00022989"/>
    </source>
</evidence>
<feature type="transmembrane region" description="Helical" evidence="7">
    <location>
        <begin position="57"/>
        <end position="79"/>
    </location>
</feature>
<dbReference type="Proteomes" id="UP000321513">
    <property type="component" value="Unassembled WGS sequence"/>
</dbReference>
<dbReference type="SUPFAM" id="SSF82689">
    <property type="entry name" value="Mechanosensitive channel protein MscS (YggB), C-terminal domain"/>
    <property type="match status" value="1"/>
</dbReference>
<keyword evidence="5 7" id="KW-1133">Transmembrane helix</keyword>
<name>A0A512BGT8_9BACT</name>
<feature type="transmembrane region" description="Helical" evidence="7">
    <location>
        <begin position="85"/>
        <end position="117"/>
    </location>
</feature>
<keyword evidence="3" id="KW-1003">Cell membrane</keyword>
<dbReference type="Gene3D" id="1.10.287.1260">
    <property type="match status" value="1"/>
</dbReference>
<evidence type="ECO:0000256" key="7">
    <source>
        <dbReference type="SAM" id="Phobius"/>
    </source>
</evidence>
<gene>
    <name evidence="9" type="ORF">SAE01_35330</name>
</gene>
<organism evidence="9 10">
    <name type="scientific">Segetibacter aerophilus</name>
    <dbReference type="NCBI Taxonomy" id="670293"/>
    <lineage>
        <taxon>Bacteria</taxon>
        <taxon>Pseudomonadati</taxon>
        <taxon>Bacteroidota</taxon>
        <taxon>Chitinophagia</taxon>
        <taxon>Chitinophagales</taxon>
        <taxon>Chitinophagaceae</taxon>
        <taxon>Segetibacter</taxon>
    </lineage>
</organism>
<dbReference type="InterPro" id="IPR011014">
    <property type="entry name" value="MscS_channel_TM-2"/>
</dbReference>
<evidence type="ECO:0000259" key="8">
    <source>
        <dbReference type="Pfam" id="PF00924"/>
    </source>
</evidence>
<dbReference type="SUPFAM" id="SSF50182">
    <property type="entry name" value="Sm-like ribonucleoproteins"/>
    <property type="match status" value="1"/>
</dbReference>
<dbReference type="PANTHER" id="PTHR30221">
    <property type="entry name" value="SMALL-CONDUCTANCE MECHANOSENSITIVE CHANNEL"/>
    <property type="match status" value="1"/>
</dbReference>
<dbReference type="InterPro" id="IPR010920">
    <property type="entry name" value="LSM_dom_sf"/>
</dbReference>
<dbReference type="SUPFAM" id="SSF82861">
    <property type="entry name" value="Mechanosensitive channel protein MscS (YggB), transmembrane region"/>
    <property type="match status" value="1"/>
</dbReference>
<dbReference type="InterPro" id="IPR006686">
    <property type="entry name" value="MscS_channel_CS"/>
</dbReference>
<dbReference type="RefSeq" id="WP_147205147.1">
    <property type="nucleotide sequence ID" value="NZ_BJYT01000015.1"/>
</dbReference>
<accession>A0A512BGT8</accession>
<dbReference type="EMBL" id="BJYT01000015">
    <property type="protein sequence ID" value="GEO11037.1"/>
    <property type="molecule type" value="Genomic_DNA"/>
</dbReference>
<dbReference type="PROSITE" id="PS01246">
    <property type="entry name" value="UPF0003"/>
    <property type="match status" value="1"/>
</dbReference>
<dbReference type="Pfam" id="PF00924">
    <property type="entry name" value="MS_channel_2nd"/>
    <property type="match status" value="1"/>
</dbReference>